<protein>
    <submittedName>
        <fullName evidence="2">Phosphoribosylformylglycinamidine synthase</fullName>
    </submittedName>
</protein>
<sequence>MDDDSAKAIRFLAIKAAVFILFPAVLALLAAFILV</sequence>
<dbReference type="NCBIfam" id="NF041637">
    <property type="entry name" value="FGAM_small_mem"/>
    <property type="match status" value="1"/>
</dbReference>
<organism evidence="2 3">
    <name type="scientific">Stappia sediminis</name>
    <dbReference type="NCBI Taxonomy" id="2692190"/>
    <lineage>
        <taxon>Bacteria</taxon>
        <taxon>Pseudomonadati</taxon>
        <taxon>Pseudomonadota</taxon>
        <taxon>Alphaproteobacteria</taxon>
        <taxon>Hyphomicrobiales</taxon>
        <taxon>Stappiaceae</taxon>
        <taxon>Stappia</taxon>
    </lineage>
</organism>
<keyword evidence="3" id="KW-1185">Reference proteome</keyword>
<evidence type="ECO:0000313" key="3">
    <source>
        <dbReference type="Proteomes" id="UP000433101"/>
    </source>
</evidence>
<comment type="caution">
    <text evidence="2">The sequence shown here is derived from an EMBL/GenBank/DDBJ whole genome shotgun (WGS) entry which is preliminary data.</text>
</comment>
<keyword evidence="1" id="KW-0472">Membrane</keyword>
<proteinExistence type="predicted"/>
<accession>A0A7X3S691</accession>
<dbReference type="RefSeq" id="WP_160773999.1">
    <property type="nucleotide sequence ID" value="NZ_WUMV01000001.1"/>
</dbReference>
<gene>
    <name evidence="2" type="ORF">GR183_02515</name>
</gene>
<feature type="transmembrane region" description="Helical" evidence="1">
    <location>
        <begin position="12"/>
        <end position="34"/>
    </location>
</feature>
<dbReference type="InterPro" id="IPR048140">
    <property type="entry name" value="FGAM_small_mem"/>
</dbReference>
<keyword evidence="1" id="KW-0812">Transmembrane</keyword>
<name>A0A7X3S691_9HYPH</name>
<evidence type="ECO:0000313" key="2">
    <source>
        <dbReference type="EMBL" id="MXN63766.1"/>
    </source>
</evidence>
<reference evidence="2 3" key="1">
    <citation type="submission" date="2019-12" db="EMBL/GenBank/DDBJ databases">
        <authorList>
            <person name="Li M."/>
        </authorList>
    </citation>
    <scope>NUCLEOTIDE SEQUENCE [LARGE SCALE GENOMIC DNA]</scope>
    <source>
        <strain evidence="2 3">GBMRC 2046</strain>
    </source>
</reference>
<keyword evidence="1" id="KW-1133">Transmembrane helix</keyword>
<dbReference type="AlphaFoldDB" id="A0A7X3S691"/>
<dbReference type="Proteomes" id="UP000433101">
    <property type="component" value="Unassembled WGS sequence"/>
</dbReference>
<dbReference type="EMBL" id="WUMV01000001">
    <property type="protein sequence ID" value="MXN63766.1"/>
    <property type="molecule type" value="Genomic_DNA"/>
</dbReference>
<evidence type="ECO:0000256" key="1">
    <source>
        <dbReference type="SAM" id="Phobius"/>
    </source>
</evidence>